<comment type="caution">
    <text evidence="2">The sequence shown here is derived from an EMBL/GenBank/DDBJ whole genome shotgun (WGS) entry which is preliminary data.</text>
</comment>
<reference evidence="2" key="1">
    <citation type="submission" date="2021-01" db="EMBL/GenBank/DDBJ databases">
        <authorList>
            <person name="Li R."/>
            <person name="Bekaert M."/>
        </authorList>
    </citation>
    <scope>NUCLEOTIDE SEQUENCE</scope>
    <source>
        <strain evidence="2">Farmed</strain>
    </source>
</reference>
<sequence length="160" mass="17532">MSPILVSDIVSALASMKESSPGPDGLRLNTLRDIPVEVITLLCNLLLLKGPPPSKGRAGNIFTSRVTFIKKVEVPGDPLEFRPIAIGNYFVRVYHRVLASRFEASVPNHQDQAGFQRLDGIAHNVLKLHAAIAEARNKNENLVVAAVDIRKAFDSLSHNF</sequence>
<dbReference type="PANTHER" id="PTHR19446">
    <property type="entry name" value="REVERSE TRANSCRIPTASES"/>
    <property type="match status" value="1"/>
</dbReference>
<organism evidence="2 3">
    <name type="scientific">Acanthosepion pharaonis</name>
    <name type="common">Pharaoh cuttlefish</name>
    <name type="synonym">Sepia pharaonis</name>
    <dbReference type="NCBI Taxonomy" id="158019"/>
    <lineage>
        <taxon>Eukaryota</taxon>
        <taxon>Metazoa</taxon>
        <taxon>Spiralia</taxon>
        <taxon>Lophotrochozoa</taxon>
        <taxon>Mollusca</taxon>
        <taxon>Cephalopoda</taxon>
        <taxon>Coleoidea</taxon>
        <taxon>Decapodiformes</taxon>
        <taxon>Sepiida</taxon>
        <taxon>Sepiina</taxon>
        <taxon>Sepiidae</taxon>
        <taxon>Acanthosepion</taxon>
    </lineage>
</organism>
<evidence type="ECO:0000313" key="2">
    <source>
        <dbReference type="EMBL" id="CAE1311498.1"/>
    </source>
</evidence>
<dbReference type="InterPro" id="IPR000477">
    <property type="entry name" value="RT_dom"/>
</dbReference>
<accession>A0A812DV32</accession>
<dbReference type="AlphaFoldDB" id="A0A812DV32"/>
<gene>
    <name evidence="2" type="ORF">SPHA_62929</name>
</gene>
<dbReference type="EMBL" id="CAHIKZ030004502">
    <property type="protein sequence ID" value="CAE1311498.1"/>
    <property type="molecule type" value="Genomic_DNA"/>
</dbReference>
<proteinExistence type="predicted"/>
<dbReference type="SUPFAM" id="SSF56672">
    <property type="entry name" value="DNA/RNA polymerases"/>
    <property type="match status" value="1"/>
</dbReference>
<dbReference type="InterPro" id="IPR043502">
    <property type="entry name" value="DNA/RNA_pol_sf"/>
</dbReference>
<name>A0A812DV32_ACAPH</name>
<dbReference type="Proteomes" id="UP000597762">
    <property type="component" value="Unassembled WGS sequence"/>
</dbReference>
<dbReference type="PROSITE" id="PS50878">
    <property type="entry name" value="RT_POL"/>
    <property type="match status" value="1"/>
</dbReference>
<evidence type="ECO:0000313" key="3">
    <source>
        <dbReference type="Proteomes" id="UP000597762"/>
    </source>
</evidence>
<protein>
    <recommendedName>
        <fullName evidence="1">Reverse transcriptase domain-containing protein</fullName>
    </recommendedName>
</protein>
<feature type="domain" description="Reverse transcriptase" evidence="1">
    <location>
        <begin position="50"/>
        <end position="160"/>
    </location>
</feature>
<evidence type="ECO:0000259" key="1">
    <source>
        <dbReference type="PROSITE" id="PS50878"/>
    </source>
</evidence>
<keyword evidence="3" id="KW-1185">Reference proteome</keyword>
<dbReference type="OrthoDB" id="6285785at2759"/>